<dbReference type="InterPro" id="IPR018485">
    <property type="entry name" value="FGGY_C"/>
</dbReference>
<evidence type="ECO:0000259" key="3">
    <source>
        <dbReference type="Pfam" id="PF02782"/>
    </source>
</evidence>
<dbReference type="AlphaFoldDB" id="X1BBQ8"/>
<reference evidence="4" key="1">
    <citation type="journal article" date="2014" name="Front. Microbiol.">
        <title>High frequency of phylogenetically diverse reductive dehalogenase-homologous genes in deep subseafloor sedimentary metagenomes.</title>
        <authorList>
            <person name="Kawai M."/>
            <person name="Futagami T."/>
            <person name="Toyoda A."/>
            <person name="Takaki Y."/>
            <person name="Nishi S."/>
            <person name="Hori S."/>
            <person name="Arai W."/>
            <person name="Tsubouchi T."/>
            <person name="Morono Y."/>
            <person name="Uchiyama I."/>
            <person name="Ito T."/>
            <person name="Fujiyama A."/>
            <person name="Inagaki F."/>
            <person name="Takami H."/>
        </authorList>
    </citation>
    <scope>NUCLEOTIDE SEQUENCE</scope>
    <source>
        <strain evidence="4">Expedition CK06-06</strain>
    </source>
</reference>
<dbReference type="GO" id="GO:0016301">
    <property type="term" value="F:kinase activity"/>
    <property type="evidence" value="ECO:0007669"/>
    <property type="project" value="UniProtKB-KW"/>
</dbReference>
<dbReference type="InterPro" id="IPR043129">
    <property type="entry name" value="ATPase_NBD"/>
</dbReference>
<dbReference type="PANTHER" id="PTHR43095:SF5">
    <property type="entry name" value="XYLULOSE KINASE"/>
    <property type="match status" value="1"/>
</dbReference>
<dbReference type="InterPro" id="IPR050406">
    <property type="entry name" value="FGGY_Carb_Kinase"/>
</dbReference>
<feature type="non-terminal residue" evidence="4">
    <location>
        <position position="1"/>
    </location>
</feature>
<accession>X1BBQ8</accession>
<evidence type="ECO:0000256" key="1">
    <source>
        <dbReference type="ARBA" id="ARBA00022679"/>
    </source>
</evidence>
<dbReference type="SUPFAM" id="SSF53067">
    <property type="entry name" value="Actin-like ATPase domain"/>
    <property type="match status" value="1"/>
</dbReference>
<dbReference type="Pfam" id="PF02782">
    <property type="entry name" value="FGGY_C"/>
    <property type="match status" value="1"/>
</dbReference>
<evidence type="ECO:0000256" key="2">
    <source>
        <dbReference type="ARBA" id="ARBA00022777"/>
    </source>
</evidence>
<organism evidence="4">
    <name type="scientific">marine sediment metagenome</name>
    <dbReference type="NCBI Taxonomy" id="412755"/>
    <lineage>
        <taxon>unclassified sequences</taxon>
        <taxon>metagenomes</taxon>
        <taxon>ecological metagenomes</taxon>
    </lineage>
</organism>
<dbReference type="Gene3D" id="3.30.420.40">
    <property type="match status" value="1"/>
</dbReference>
<protein>
    <recommendedName>
        <fullName evidence="3">Carbohydrate kinase FGGY C-terminal domain-containing protein</fullName>
    </recommendedName>
</protein>
<feature type="domain" description="Carbohydrate kinase FGGY C-terminal" evidence="3">
    <location>
        <begin position="5"/>
        <end position="214"/>
    </location>
</feature>
<gene>
    <name evidence="4" type="ORF">S01H4_44599</name>
</gene>
<comment type="caution">
    <text evidence="4">The sequence shown here is derived from an EMBL/GenBank/DDBJ whole genome shotgun (WGS) entry which is preliminary data.</text>
</comment>
<dbReference type="PANTHER" id="PTHR43095">
    <property type="entry name" value="SUGAR KINASE"/>
    <property type="match status" value="1"/>
</dbReference>
<proteinExistence type="predicted"/>
<keyword evidence="1" id="KW-0808">Transferase</keyword>
<evidence type="ECO:0000313" key="4">
    <source>
        <dbReference type="EMBL" id="GAG92445.1"/>
    </source>
</evidence>
<dbReference type="EMBL" id="BART01024746">
    <property type="protein sequence ID" value="GAG92445.1"/>
    <property type="molecule type" value="Genomic_DNA"/>
</dbReference>
<sequence>THIYIGTSDWVICHIPFKKTDIFHGIGTMASGIPGRYMAINEQEIAGGALSFLRDKILYHKDELLREEAVPDVYKIFDRMVENVPAGSNNLIFTPWLIGERTPVDDHTIRSGFYNLSLEMSREHLIRAIFEGVAYNIKWLFIYLEKLIQKRKIKDTLGMTKKDKVIPEVNIIGGGANSNIWCQILADVLDITIKQVKDPIQANARGAAFIASVGLGYLTWDQIPDLIQYSNIFKPNPENRAVYDKLFNEFVNIYKIMKKTYKRLNE</sequence>
<keyword evidence="2" id="KW-0418">Kinase</keyword>
<name>X1BBQ8_9ZZZZ</name>
<dbReference type="GO" id="GO:0005975">
    <property type="term" value="P:carbohydrate metabolic process"/>
    <property type="evidence" value="ECO:0007669"/>
    <property type="project" value="InterPro"/>
</dbReference>